<dbReference type="GO" id="GO:0006508">
    <property type="term" value="P:proteolysis"/>
    <property type="evidence" value="ECO:0007669"/>
    <property type="project" value="UniProtKB-KW"/>
</dbReference>
<dbReference type="Pfam" id="PF00557">
    <property type="entry name" value="Peptidase_M24"/>
    <property type="match status" value="1"/>
</dbReference>
<dbReference type="PROSITE" id="PS00680">
    <property type="entry name" value="MAP_1"/>
    <property type="match status" value="1"/>
</dbReference>
<dbReference type="HOGENOM" id="CLU_015857_0_0_12"/>
<dbReference type="STRING" id="760011.Spico_0479"/>
<evidence type="ECO:0000256" key="6">
    <source>
        <dbReference type="HAMAP-Rule" id="MF_01974"/>
    </source>
</evidence>
<feature type="binding site" evidence="6">
    <location>
        <position position="106"/>
    </location>
    <ligand>
        <name>a divalent metal cation</name>
        <dbReference type="ChEBI" id="CHEBI:60240"/>
        <label>2</label>
        <note>catalytic</note>
    </ligand>
</feature>
<keyword evidence="3 6" id="KW-0645">Protease</keyword>
<feature type="binding site" evidence="6">
    <location>
        <position position="77"/>
    </location>
    <ligand>
        <name>substrate</name>
    </ligand>
</feature>
<feature type="binding site" evidence="6">
    <location>
        <position position="95"/>
    </location>
    <ligand>
        <name>a divalent metal cation</name>
        <dbReference type="ChEBI" id="CHEBI:60240"/>
        <label>1</label>
    </ligand>
</feature>
<comment type="cofactor">
    <cofactor evidence="6">
        <name>Co(2+)</name>
        <dbReference type="ChEBI" id="CHEBI:48828"/>
    </cofactor>
    <cofactor evidence="6">
        <name>Zn(2+)</name>
        <dbReference type="ChEBI" id="CHEBI:29105"/>
    </cofactor>
    <cofactor evidence="6">
        <name>Mn(2+)</name>
        <dbReference type="ChEBI" id="CHEBI:29035"/>
    </cofactor>
    <cofactor evidence="6">
        <name>Fe(2+)</name>
        <dbReference type="ChEBI" id="CHEBI:29033"/>
    </cofactor>
    <text evidence="6">Binds 2 divalent metal cations per subunit. Has a high-affinity and a low affinity metal-binding site. The true nature of the physiological cofactor is under debate. The enzyme is active with cobalt, zinc, manganese or divalent iron ions. Most likely, methionine aminopeptidases function as mononuclear Fe(2+)-metalloproteases under physiological conditions, and the catalytically relevant metal-binding site has been assigned to the histidine-containing high-affinity site.</text>
</comment>
<dbReference type="GO" id="GO:0070006">
    <property type="term" value="F:metalloaminopeptidase activity"/>
    <property type="evidence" value="ECO:0007669"/>
    <property type="project" value="UniProtKB-UniRule"/>
</dbReference>
<dbReference type="InterPro" id="IPR002467">
    <property type="entry name" value="Pept_M24A_MAP1"/>
</dbReference>
<evidence type="ECO:0000256" key="7">
    <source>
        <dbReference type="RuleBase" id="RU003653"/>
    </source>
</evidence>
<evidence type="ECO:0000259" key="8">
    <source>
        <dbReference type="Pfam" id="PF00557"/>
    </source>
</evidence>
<dbReference type="GO" id="GO:0004239">
    <property type="term" value="F:initiator methionyl aminopeptidase activity"/>
    <property type="evidence" value="ECO:0007669"/>
    <property type="project" value="UniProtKB-UniRule"/>
</dbReference>
<comment type="catalytic activity">
    <reaction evidence="6 7">
        <text>Release of N-terminal amino acids, preferentially methionine, from peptides and arylamides.</text>
        <dbReference type="EC" id="3.4.11.18"/>
    </reaction>
</comment>
<dbReference type="EC" id="3.4.11.18" evidence="6 7"/>
<protein>
    <recommendedName>
        <fullName evidence="6 7">Methionine aminopeptidase</fullName>
        <shortName evidence="6">MAP</shortName>
        <shortName evidence="6">MetAP</shortName>
        <ecNumber evidence="6 7">3.4.11.18</ecNumber>
    </recommendedName>
    <alternativeName>
        <fullName evidence="6">Peptidase M</fullName>
    </alternativeName>
</protein>
<evidence type="ECO:0000256" key="4">
    <source>
        <dbReference type="ARBA" id="ARBA00022723"/>
    </source>
</evidence>
<dbReference type="InterPro" id="IPR001714">
    <property type="entry name" value="Pept_M24_MAP"/>
</dbReference>
<dbReference type="KEGG" id="scc:Spico_0479"/>
<dbReference type="InterPro" id="IPR036005">
    <property type="entry name" value="Creatinase/aminopeptidase-like"/>
</dbReference>
<organism evidence="9 10">
    <name type="scientific">Parasphaerochaeta coccoides (strain ATCC BAA-1237 / DSM 17374 / SPN1)</name>
    <name type="common">Sphaerochaeta coccoides</name>
    <dbReference type="NCBI Taxonomy" id="760011"/>
    <lineage>
        <taxon>Bacteria</taxon>
        <taxon>Pseudomonadati</taxon>
        <taxon>Spirochaetota</taxon>
        <taxon>Spirochaetia</taxon>
        <taxon>Spirochaetales</taxon>
        <taxon>Sphaerochaetaceae</taxon>
        <taxon>Parasphaerochaeta</taxon>
    </lineage>
</organism>
<dbReference type="Gene3D" id="3.90.230.10">
    <property type="entry name" value="Creatinase/methionine aminopeptidase superfamily"/>
    <property type="match status" value="1"/>
</dbReference>
<dbReference type="PRINTS" id="PR00599">
    <property type="entry name" value="MAPEPTIDASE"/>
</dbReference>
<keyword evidence="5 6" id="KW-0378">Hydrolase</keyword>
<feature type="binding site" evidence="6">
    <location>
        <position position="178"/>
    </location>
    <ligand>
        <name>substrate</name>
    </ligand>
</feature>
<dbReference type="RefSeq" id="WP_013739103.1">
    <property type="nucleotide sequence ID" value="NC_015436.1"/>
</dbReference>
<feature type="binding site" evidence="6">
    <location>
        <position position="205"/>
    </location>
    <ligand>
        <name>a divalent metal cation</name>
        <dbReference type="ChEBI" id="CHEBI:60240"/>
        <label>2</label>
        <note>catalytic</note>
    </ligand>
</feature>
<evidence type="ECO:0000256" key="5">
    <source>
        <dbReference type="ARBA" id="ARBA00022801"/>
    </source>
</evidence>
<keyword evidence="4 6" id="KW-0479">Metal-binding</keyword>
<dbReference type="EMBL" id="CP002659">
    <property type="protein sequence ID" value="AEC01707.1"/>
    <property type="molecule type" value="Genomic_DNA"/>
</dbReference>
<evidence type="ECO:0000256" key="2">
    <source>
        <dbReference type="ARBA" id="ARBA00022438"/>
    </source>
</evidence>
<dbReference type="GO" id="GO:0046872">
    <property type="term" value="F:metal ion binding"/>
    <property type="evidence" value="ECO:0007669"/>
    <property type="project" value="UniProtKB-UniRule"/>
</dbReference>
<comment type="function">
    <text evidence="1 6">Removes the N-terminal methionine from nascent proteins. The N-terminal methionine is often cleaved when the second residue in the primary sequence is small and uncharged (Met-Ala-, Cys, Gly, Pro, Ser, Thr, or Val). Requires deformylation of the N(alpha)-formylated initiator methionine before it can be hydrolyzed.</text>
</comment>
<feature type="binding site" evidence="6">
    <location>
        <position position="236"/>
    </location>
    <ligand>
        <name>a divalent metal cation</name>
        <dbReference type="ChEBI" id="CHEBI:60240"/>
        <label>1</label>
    </ligand>
</feature>
<evidence type="ECO:0000313" key="9">
    <source>
        <dbReference type="EMBL" id="AEC01707.1"/>
    </source>
</evidence>
<evidence type="ECO:0000256" key="1">
    <source>
        <dbReference type="ARBA" id="ARBA00002521"/>
    </source>
</evidence>
<dbReference type="PANTHER" id="PTHR43330">
    <property type="entry name" value="METHIONINE AMINOPEPTIDASE"/>
    <property type="match status" value="1"/>
</dbReference>
<feature type="binding site" evidence="6">
    <location>
        <position position="236"/>
    </location>
    <ligand>
        <name>a divalent metal cation</name>
        <dbReference type="ChEBI" id="CHEBI:60240"/>
        <label>2</label>
        <note>catalytic</note>
    </ligand>
</feature>
<accession>F4GJ67</accession>
<dbReference type="Proteomes" id="UP000007939">
    <property type="component" value="Chromosome"/>
</dbReference>
<feature type="domain" description="Peptidase M24" evidence="8">
    <location>
        <begin position="11"/>
        <end position="243"/>
    </location>
</feature>
<reference evidence="9 10" key="2">
    <citation type="journal article" date="2012" name="Stand. Genomic Sci.">
        <title>Complete genome sequence of the termite hindgut bacterium Spirochaeta coccoides type strain (SPN1(T)), reclassification in the genus Sphaerochaeta as Sphaerochaeta coccoides comb. nov. and emendations of the family Spirochaetaceae and the genus Sphaerochaeta.</title>
        <authorList>
            <person name="Abt B."/>
            <person name="Han C."/>
            <person name="Scheuner C."/>
            <person name="Lu M."/>
            <person name="Lapidus A."/>
            <person name="Nolan M."/>
            <person name="Lucas S."/>
            <person name="Hammon N."/>
            <person name="Deshpande S."/>
            <person name="Cheng J.F."/>
            <person name="Tapia R."/>
            <person name="Goodwin L.A."/>
            <person name="Pitluck S."/>
            <person name="Liolios K."/>
            <person name="Pagani I."/>
            <person name="Ivanova N."/>
            <person name="Mavromatis K."/>
            <person name="Mikhailova N."/>
            <person name="Huntemann M."/>
            <person name="Pati A."/>
            <person name="Chen A."/>
            <person name="Palaniappan K."/>
            <person name="Land M."/>
            <person name="Hauser L."/>
            <person name="Brambilla E.M."/>
            <person name="Rohde M."/>
            <person name="Spring S."/>
            <person name="Gronow S."/>
            <person name="Goker M."/>
            <person name="Woyke T."/>
            <person name="Bristow J."/>
            <person name="Eisen J.A."/>
            <person name="Markowitz V."/>
            <person name="Hugenholtz P."/>
            <person name="Kyrpides N.C."/>
            <person name="Klenk H.P."/>
            <person name="Detter J.C."/>
        </authorList>
    </citation>
    <scope>NUCLEOTIDE SEQUENCE [LARGE SCALE GENOMIC DNA]</scope>
    <source>
        <strain evidence="10">ATCC BAA-1237 / DSM 17374 / SPN1</strain>
    </source>
</reference>
<dbReference type="CDD" id="cd01086">
    <property type="entry name" value="MetAP1"/>
    <property type="match status" value="1"/>
</dbReference>
<proteinExistence type="inferred from homology"/>
<dbReference type="OrthoDB" id="9802055at2"/>
<gene>
    <name evidence="6" type="primary">map</name>
    <name evidence="9" type="ordered locus">Spico_0479</name>
</gene>
<keyword evidence="2 6" id="KW-0031">Aminopeptidase</keyword>
<name>F4GJ67_PARC1</name>
<dbReference type="HAMAP" id="MF_01974">
    <property type="entry name" value="MetAP_1"/>
    <property type="match status" value="1"/>
</dbReference>
<comment type="subunit">
    <text evidence="6">Monomer.</text>
</comment>
<comment type="similarity">
    <text evidence="6">Belongs to the peptidase M24A family. Methionine aminopeptidase type 1 subfamily.</text>
</comment>
<evidence type="ECO:0000313" key="10">
    <source>
        <dbReference type="Proteomes" id="UP000007939"/>
    </source>
</evidence>
<evidence type="ECO:0000256" key="3">
    <source>
        <dbReference type="ARBA" id="ARBA00022670"/>
    </source>
</evidence>
<reference evidence="10" key="1">
    <citation type="submission" date="2011-04" db="EMBL/GenBank/DDBJ databases">
        <title>The complete genome of Spirochaeta coccoides DSM 17374.</title>
        <authorList>
            <person name="Lucas S."/>
            <person name="Copeland A."/>
            <person name="Lapidus A."/>
            <person name="Bruce D."/>
            <person name="Goodwin L."/>
            <person name="Pitluck S."/>
            <person name="Peters L."/>
            <person name="Kyrpides N."/>
            <person name="Mavromatis K."/>
            <person name="Pagani I."/>
            <person name="Ivanova N."/>
            <person name="Ovchinnikova G."/>
            <person name="Lu M."/>
            <person name="Detter J.C."/>
            <person name="Tapia R."/>
            <person name="Han C."/>
            <person name="Land M."/>
            <person name="Hauser L."/>
            <person name="Markowitz V."/>
            <person name="Cheng J.-F."/>
            <person name="Hugenholtz P."/>
            <person name="Woyke T."/>
            <person name="Wu D."/>
            <person name="Spring S."/>
            <person name="Schroeder M."/>
            <person name="Brambilla E."/>
            <person name="Klenk H.-P."/>
            <person name="Eisen J.A."/>
        </authorList>
    </citation>
    <scope>NUCLEOTIDE SEQUENCE [LARGE SCALE GENOMIC DNA]</scope>
    <source>
        <strain evidence="10">ATCC BAA-1237 / DSM 17374 / SPN1</strain>
    </source>
</reference>
<dbReference type="SUPFAM" id="SSF55920">
    <property type="entry name" value="Creatinase/aminopeptidase"/>
    <property type="match status" value="1"/>
</dbReference>
<dbReference type="AlphaFoldDB" id="F4GJ67"/>
<dbReference type="InterPro" id="IPR000994">
    <property type="entry name" value="Pept_M24"/>
</dbReference>
<feature type="binding site" evidence="6">
    <location>
        <position position="171"/>
    </location>
    <ligand>
        <name>a divalent metal cation</name>
        <dbReference type="ChEBI" id="CHEBI:60240"/>
        <label>2</label>
        <note>catalytic</note>
    </ligand>
</feature>
<keyword evidence="10" id="KW-1185">Reference proteome</keyword>
<dbReference type="PANTHER" id="PTHR43330:SF8">
    <property type="entry name" value="METHIONINE AMINOPEPTIDASE 1D, MITOCHONDRIAL"/>
    <property type="match status" value="1"/>
</dbReference>
<dbReference type="NCBIfam" id="TIGR00500">
    <property type="entry name" value="met_pdase_I"/>
    <property type="match status" value="1"/>
</dbReference>
<sequence>MIQLKNEQQIEGIRRSCRLLARLLDSLETWIQAGMSTKDIDKYCHDFMVKNHGKPTLLGYMGFPAATCISVNEEVIHGIPNKHKVVRDGDLVSVDTCIDLEGYISDSSRTYIIGGKTDSESARLVKVTRECLDLAVKAAGRPGARLHDIGRAVFNHADRNGFGVVRDYCGHGVGLAVHEPPEVPNYVNPLAPNPRLRPGMVIAVEPMITMGSKAIRELKDGWTVVTADGKPAAHFEHTIAITANGAEILTVDK</sequence>
<feature type="binding site" evidence="6">
    <location>
        <position position="106"/>
    </location>
    <ligand>
        <name>a divalent metal cation</name>
        <dbReference type="ChEBI" id="CHEBI:60240"/>
        <label>1</label>
    </ligand>
</feature>
<dbReference type="eggNOG" id="COG0024">
    <property type="taxonomic scope" value="Bacteria"/>
</dbReference>